<reference evidence="1" key="1">
    <citation type="submission" date="2021-02" db="EMBL/GenBank/DDBJ databases">
        <authorList>
            <consortium name="DOE Joint Genome Institute"/>
            <person name="Ahrendt S."/>
            <person name="Looney B.P."/>
            <person name="Miyauchi S."/>
            <person name="Morin E."/>
            <person name="Drula E."/>
            <person name="Courty P.E."/>
            <person name="Chicoki N."/>
            <person name="Fauchery L."/>
            <person name="Kohler A."/>
            <person name="Kuo A."/>
            <person name="Labutti K."/>
            <person name="Pangilinan J."/>
            <person name="Lipzen A."/>
            <person name="Riley R."/>
            <person name="Andreopoulos W."/>
            <person name="He G."/>
            <person name="Johnson J."/>
            <person name="Barry K.W."/>
            <person name="Grigoriev I.V."/>
            <person name="Nagy L."/>
            <person name="Hibbett D."/>
            <person name="Henrissat B."/>
            <person name="Matheny P.B."/>
            <person name="Labbe J."/>
            <person name="Martin F."/>
        </authorList>
    </citation>
    <scope>NUCLEOTIDE SEQUENCE</scope>
    <source>
        <strain evidence="1">FP105234-sp</strain>
    </source>
</reference>
<comment type="caution">
    <text evidence="1">The sequence shown here is derived from an EMBL/GenBank/DDBJ whole genome shotgun (WGS) entry which is preliminary data.</text>
</comment>
<gene>
    <name evidence="1" type="ORF">FA95DRAFT_1459436</name>
</gene>
<feature type="non-terminal residue" evidence="1">
    <location>
        <position position="52"/>
    </location>
</feature>
<sequence length="52" mass="5817">ELYDSGTTRHISPYLDDFENYREIPPRRFTAANQQGFAATGVGEMVIDVPNG</sequence>
<dbReference type="Proteomes" id="UP000814033">
    <property type="component" value="Unassembled WGS sequence"/>
</dbReference>
<evidence type="ECO:0000313" key="2">
    <source>
        <dbReference type="Proteomes" id="UP000814033"/>
    </source>
</evidence>
<keyword evidence="2" id="KW-1185">Reference proteome</keyword>
<proteinExistence type="predicted"/>
<name>A0ACB8R1J2_9AGAM</name>
<evidence type="ECO:0000313" key="1">
    <source>
        <dbReference type="EMBL" id="KAI0037752.1"/>
    </source>
</evidence>
<protein>
    <submittedName>
        <fullName evidence="1">Uncharacterized protein</fullName>
    </submittedName>
</protein>
<accession>A0ACB8R1J2</accession>
<reference evidence="1" key="2">
    <citation type="journal article" date="2022" name="New Phytol.">
        <title>Evolutionary transition to the ectomycorrhizal habit in the genomes of a hyperdiverse lineage of mushroom-forming fungi.</title>
        <authorList>
            <person name="Looney B."/>
            <person name="Miyauchi S."/>
            <person name="Morin E."/>
            <person name="Drula E."/>
            <person name="Courty P.E."/>
            <person name="Kohler A."/>
            <person name="Kuo A."/>
            <person name="LaButti K."/>
            <person name="Pangilinan J."/>
            <person name="Lipzen A."/>
            <person name="Riley R."/>
            <person name="Andreopoulos W."/>
            <person name="He G."/>
            <person name="Johnson J."/>
            <person name="Nolan M."/>
            <person name="Tritt A."/>
            <person name="Barry K.W."/>
            <person name="Grigoriev I.V."/>
            <person name="Nagy L.G."/>
            <person name="Hibbett D."/>
            <person name="Henrissat B."/>
            <person name="Matheny P.B."/>
            <person name="Labbe J."/>
            <person name="Martin F.M."/>
        </authorList>
    </citation>
    <scope>NUCLEOTIDE SEQUENCE</scope>
    <source>
        <strain evidence="1">FP105234-sp</strain>
    </source>
</reference>
<dbReference type="EMBL" id="MU276734">
    <property type="protein sequence ID" value="KAI0037752.1"/>
    <property type="molecule type" value="Genomic_DNA"/>
</dbReference>
<feature type="non-terminal residue" evidence="1">
    <location>
        <position position="1"/>
    </location>
</feature>
<organism evidence="1 2">
    <name type="scientific">Auriscalpium vulgare</name>
    <dbReference type="NCBI Taxonomy" id="40419"/>
    <lineage>
        <taxon>Eukaryota</taxon>
        <taxon>Fungi</taxon>
        <taxon>Dikarya</taxon>
        <taxon>Basidiomycota</taxon>
        <taxon>Agaricomycotina</taxon>
        <taxon>Agaricomycetes</taxon>
        <taxon>Russulales</taxon>
        <taxon>Auriscalpiaceae</taxon>
        <taxon>Auriscalpium</taxon>
    </lineage>
</organism>